<dbReference type="Proteomes" id="UP001054821">
    <property type="component" value="Chromosome 3"/>
</dbReference>
<name>A0AAD4W4L8_PRUDU</name>
<dbReference type="PANTHER" id="PTHR19248">
    <property type="entry name" value="ATP-BINDING TRANSPORT PROTEIN-RELATED"/>
    <property type="match status" value="1"/>
</dbReference>
<sequence>MQGKDERGVIEELIVDLELNQVVGSFRDSPLLLLPGKADIYMFDEPSSYLDVKQRLKAAKVIRSLIRPDSVLDYLSDHISCSYGKPPGAFGAVTLPFSVREGLVTLDLCWVRHGSN</sequence>
<dbReference type="AlphaFoldDB" id="A0AAD4W4L8"/>
<reference evidence="1 2" key="1">
    <citation type="journal article" date="2022" name="G3 (Bethesda)">
        <title>Whole-genome sequence and methylome profiling of the almond [Prunus dulcis (Mill.) D.A. Webb] cultivar 'Nonpareil'.</title>
        <authorList>
            <person name="D'Amico-Willman K.M."/>
            <person name="Ouma W.Z."/>
            <person name="Meulia T."/>
            <person name="Sideli G.M."/>
            <person name="Gradziel T.M."/>
            <person name="Fresnedo-Ramirez J."/>
        </authorList>
    </citation>
    <scope>NUCLEOTIDE SEQUENCE [LARGE SCALE GENOMIC DNA]</scope>
    <source>
        <tissue evidence="1">Leaf</tissue>
    </source>
</reference>
<keyword evidence="2" id="KW-1185">Reference proteome</keyword>
<dbReference type="EMBL" id="JAJFAZ020000003">
    <property type="protein sequence ID" value="KAI5336800.1"/>
    <property type="molecule type" value="Genomic_DNA"/>
</dbReference>
<comment type="caution">
    <text evidence="1">The sequence shown here is derived from an EMBL/GenBank/DDBJ whole genome shotgun (WGS) entry which is preliminary data.</text>
</comment>
<evidence type="ECO:0000313" key="2">
    <source>
        <dbReference type="Proteomes" id="UP001054821"/>
    </source>
</evidence>
<dbReference type="InterPro" id="IPR013283">
    <property type="entry name" value="RLI1"/>
</dbReference>
<evidence type="ECO:0000313" key="1">
    <source>
        <dbReference type="EMBL" id="KAI5336800.1"/>
    </source>
</evidence>
<protein>
    <submittedName>
        <fullName evidence="1">Uncharacterized protein</fullName>
    </submittedName>
</protein>
<gene>
    <name evidence="1" type="ORF">L3X38_016069</name>
</gene>
<proteinExistence type="predicted"/>
<organism evidence="1 2">
    <name type="scientific">Prunus dulcis</name>
    <name type="common">Almond</name>
    <name type="synonym">Amygdalus dulcis</name>
    <dbReference type="NCBI Taxonomy" id="3755"/>
    <lineage>
        <taxon>Eukaryota</taxon>
        <taxon>Viridiplantae</taxon>
        <taxon>Streptophyta</taxon>
        <taxon>Embryophyta</taxon>
        <taxon>Tracheophyta</taxon>
        <taxon>Spermatophyta</taxon>
        <taxon>Magnoliopsida</taxon>
        <taxon>eudicotyledons</taxon>
        <taxon>Gunneridae</taxon>
        <taxon>Pentapetalae</taxon>
        <taxon>rosids</taxon>
        <taxon>fabids</taxon>
        <taxon>Rosales</taxon>
        <taxon>Rosaceae</taxon>
        <taxon>Amygdaloideae</taxon>
        <taxon>Amygdaleae</taxon>
        <taxon>Prunus</taxon>
    </lineage>
</organism>
<accession>A0AAD4W4L8</accession>